<dbReference type="GO" id="GO:0004386">
    <property type="term" value="F:helicase activity"/>
    <property type="evidence" value="ECO:0007669"/>
    <property type="project" value="InterPro"/>
</dbReference>
<feature type="compositionally biased region" description="Basic and acidic residues" evidence="1">
    <location>
        <begin position="80"/>
        <end position="89"/>
    </location>
</feature>
<dbReference type="InterPro" id="IPR025103">
    <property type="entry name" value="DUF4011"/>
</dbReference>
<evidence type="ECO:0000313" key="5">
    <source>
        <dbReference type="EMBL" id="AZI32751.1"/>
    </source>
</evidence>
<feature type="region of interest" description="Disordered" evidence="1">
    <location>
        <begin position="80"/>
        <end position="117"/>
    </location>
</feature>
<feature type="domain" description="DNA2/NAM7 helicase helicase" evidence="2">
    <location>
        <begin position="326"/>
        <end position="600"/>
    </location>
</feature>
<dbReference type="Pfam" id="PF18741">
    <property type="entry name" value="MTES_1575"/>
    <property type="match status" value="1"/>
</dbReference>
<keyword evidence="6" id="KW-1185">Reference proteome</keyword>
<dbReference type="Proteomes" id="UP000270185">
    <property type="component" value="Chromosome"/>
</dbReference>
<dbReference type="InterPro" id="IPR041677">
    <property type="entry name" value="DNA2/NAM7_AAA_11"/>
</dbReference>
<protein>
    <submittedName>
        <fullName evidence="5">AAA family ATPase</fullName>
    </submittedName>
</protein>
<feature type="domain" description="Restriction endonuclease type II-like" evidence="4">
    <location>
        <begin position="1241"/>
        <end position="1337"/>
    </location>
</feature>
<dbReference type="Pfam" id="PF13195">
    <property type="entry name" value="DUF4011"/>
    <property type="match status" value="1"/>
</dbReference>
<dbReference type="EMBL" id="CP034159">
    <property type="protein sequence ID" value="AZI32751.1"/>
    <property type="molecule type" value="Genomic_DNA"/>
</dbReference>
<dbReference type="RefSeq" id="WP_125023550.1">
    <property type="nucleotide sequence ID" value="NZ_CP034159.1"/>
</dbReference>
<reference evidence="6" key="1">
    <citation type="submission" date="2018-11" db="EMBL/GenBank/DDBJ databases">
        <title>Proposal to divide the Flavobacteriaceae and reorganize its genera based on Amino Acid Identity values calculated from whole genome sequences.</title>
        <authorList>
            <person name="Nicholson A.C."/>
            <person name="Gulvik C.A."/>
            <person name="Whitney A.M."/>
            <person name="Humrighouse B.W."/>
            <person name="Bell M."/>
            <person name="Holmes B."/>
            <person name="Steigerwalt A.G."/>
            <person name="Villarma A."/>
            <person name="Sheth M."/>
            <person name="Batra D."/>
            <person name="Pryor J."/>
            <person name="Bernardet J.-F."/>
            <person name="Hugo C."/>
            <person name="Kampfer P."/>
            <person name="Newman J.D."/>
            <person name="McQuiston J.R."/>
        </authorList>
    </citation>
    <scope>NUCLEOTIDE SEQUENCE [LARGE SCALE GENOMIC DNA]</scope>
    <source>
        <strain evidence="6">G0081</strain>
    </source>
</reference>
<dbReference type="Gene3D" id="3.40.50.300">
    <property type="entry name" value="P-loop containing nucleotide triphosphate hydrolases"/>
    <property type="match status" value="3"/>
</dbReference>
<dbReference type="InterPro" id="IPR047187">
    <property type="entry name" value="SF1_C_Upf1"/>
</dbReference>
<sequence>MLNLTPEIFEAFQNKLKTGNRRGVHLNAIPGSSRYKLDLAQLSEIHKSLPEHFIVNLLTQKNVSFKFSIHDQIVEEDSADSSRRTLSFEEDKEETQEVENEESPTGAELLKDETKDKNKEKLSRSLENLIFQNEVIYSEKGVNSLGFGFPILIRKDVSDGQISASPLLIWSINIKPTNEMNTWEISRAEDDPIYLNEVLINHLQSDSGVILDQLSEEILADGKIDKPELFNICETILSQLKVTQNLDFIMNNYAEIPAIKTKAVYETLLPKKGDAFIIKSGIFSIFEVQKQNIINDYEILKSNFKPLEDPAKLPFQSITSIETDPSQQGILESLKSQNKILIQGPPGTGKSQTLTAVLVNALENKQKTIVVCEKQTALEVLYNALHKMGYGRYCTMIKDSISDRKLVVNAVRNLIDPADFKKQMQLYSAQSLNDQISEITGHQKNVNAVHRLLNTELLPEKNWSEIVGYLLEFRDSKETLDLQDSIFSFSKEEFTEIETLLNAGESLYKEYEPFIAASFLNTEKLIQENFLSSLQNLDQSFQGYQKSWNEVQLLIRDFQPVYVEKKKQEFGQNLQKLTSLINETEIMTSTLNSNSEEFLPEVTEGFFYKLGALFSSTKKRKIKNQKRLTAISSSIKEISLNPLFPTIEISGNLWNNKNEILNYRQKSELAQTQFLFNIEKNYESLDFLNLFDPAISGRETEIISQKIQNLKKSILNDRWIKNSDFGNTYSQTKERLNNLFSTYSGLRNHPSNPLLAEYNWFSFHQNLSTFQKDLLEKLYPLQNWKSSFLTAYFSLLLKYHSDEKLNFNEQQYAEIIKKLKIFGFTQKSFIEQFWNTAQQEAVKTFEKNNKDITVANLYNKRSSINHTRLTLRQIAQKDTDLFTNFFPIILTTPDVCSNLFQNKNFYFDNVIFDEASQLKLEDNLPALLKGKNIIIAGDEHQMPPSNYFSKVFDGSVDDEYELEGENEIITYKNAMLNIESLLDFAMENNFEKNHLDFHYRSRHPYLIDFSNHAFYNSRLKPLPTQTQNKPIEFFQVDGIFDDHINTEEADKVLEILATIEPNKDGKYPSVGIATFNITQRNYIKRKILHQINLPENELFKEKIQGLEEAGMFIKNLENIQGDERDIIIISTTYGRKPSGKFVQSFGPVNHSKGYKLLNVIITRAKEKIYICNSIPEEFFMNYKDAIEQEGANNRKAVFYAYLAYCKAVSDQNETQRNEVLNVLDVYGHKASTEKDAETTSFINEIEEHLKEKFPELKISKNHHFGGYVLDLLIEKPDDRSIIVECMSKEKYDGELGYLEDLHKAKILQNSGFEYVRIWSQNCWQNLDSEMQKIVKKLG</sequence>
<proteinExistence type="predicted"/>
<gene>
    <name evidence="5" type="ORF">EIB73_05880</name>
</gene>
<dbReference type="InterPro" id="IPR045055">
    <property type="entry name" value="DNA2/NAM7-like"/>
</dbReference>
<evidence type="ECO:0000259" key="2">
    <source>
        <dbReference type="Pfam" id="PF13086"/>
    </source>
</evidence>
<evidence type="ECO:0000256" key="1">
    <source>
        <dbReference type="SAM" id="MobiDB-lite"/>
    </source>
</evidence>
<dbReference type="Pfam" id="PF13086">
    <property type="entry name" value="AAA_11"/>
    <property type="match status" value="2"/>
</dbReference>
<dbReference type="SUPFAM" id="SSF52540">
    <property type="entry name" value="P-loop containing nucleoside triphosphate hydrolases"/>
    <property type="match status" value="1"/>
</dbReference>
<feature type="compositionally biased region" description="Acidic residues" evidence="1">
    <location>
        <begin position="90"/>
        <end position="102"/>
    </location>
</feature>
<accession>A0A3G8XVN1</accession>
<dbReference type="PANTHER" id="PTHR10887">
    <property type="entry name" value="DNA2/NAM7 HELICASE FAMILY"/>
    <property type="match status" value="1"/>
</dbReference>
<name>A0A3G8XVN1_9FLAO</name>
<feature type="domain" description="DNA2/NAM7 helicase-like C-terminal" evidence="3">
    <location>
        <begin position="979"/>
        <end position="1171"/>
    </location>
</feature>
<dbReference type="Gene3D" id="3.40.960.10">
    <property type="entry name" value="VSR Endonuclease"/>
    <property type="match status" value="1"/>
</dbReference>
<dbReference type="KEGG" id="ccas:EIB73_05880"/>
<organism evidence="5 6">
    <name type="scientific">Kaistella carnis</name>
    <dbReference type="NCBI Taxonomy" id="1241979"/>
    <lineage>
        <taxon>Bacteria</taxon>
        <taxon>Pseudomonadati</taxon>
        <taxon>Bacteroidota</taxon>
        <taxon>Flavobacteriia</taxon>
        <taxon>Flavobacteriales</taxon>
        <taxon>Weeksellaceae</taxon>
        <taxon>Chryseobacterium group</taxon>
        <taxon>Kaistella</taxon>
    </lineage>
</organism>
<dbReference type="OrthoDB" id="9757917at2"/>
<evidence type="ECO:0000259" key="4">
    <source>
        <dbReference type="Pfam" id="PF18741"/>
    </source>
</evidence>
<dbReference type="InterPro" id="IPR041679">
    <property type="entry name" value="DNA2/NAM7-like_C"/>
</dbReference>
<evidence type="ECO:0000259" key="3">
    <source>
        <dbReference type="Pfam" id="PF13087"/>
    </source>
</evidence>
<dbReference type="InterPro" id="IPR049468">
    <property type="entry name" value="Restrct_endonuc-II-like_dom"/>
</dbReference>
<evidence type="ECO:0000313" key="6">
    <source>
        <dbReference type="Proteomes" id="UP000270185"/>
    </source>
</evidence>
<dbReference type="Pfam" id="PF13087">
    <property type="entry name" value="AAA_12"/>
    <property type="match status" value="1"/>
</dbReference>
<feature type="domain" description="DNA2/NAM7 helicase helicase" evidence="2">
    <location>
        <begin position="813"/>
        <end position="944"/>
    </location>
</feature>
<dbReference type="CDD" id="cd18808">
    <property type="entry name" value="SF1_C_Upf1"/>
    <property type="match status" value="1"/>
</dbReference>
<dbReference type="InterPro" id="IPR027417">
    <property type="entry name" value="P-loop_NTPase"/>
</dbReference>